<dbReference type="InterPro" id="IPR036457">
    <property type="entry name" value="PPM-type-like_dom_sf"/>
</dbReference>
<keyword evidence="10" id="KW-0456">Lyase</keyword>
<evidence type="ECO:0000256" key="10">
    <source>
        <dbReference type="ARBA" id="ARBA00023239"/>
    </source>
</evidence>
<feature type="region of interest" description="Disordered" evidence="13">
    <location>
        <begin position="1"/>
        <end position="83"/>
    </location>
</feature>
<dbReference type="EMBL" id="DF836405">
    <property type="protein sequence ID" value="GAN06229.1"/>
    <property type="molecule type" value="Genomic_DNA"/>
</dbReference>
<sequence length="1925" mass="215977">MPLHKPSKTSTNNSISDAAMELPRHPNDAVHPFQVQQQQQQQQQPSSKDKKRHLFRFGRKKSRSDMGSSLFGSSSASSLNIAPTTNDASSILTARKKSRDYENSIFSYNQNEMLGAEDVIKASMGGERKKSGSSSNSKGKERDKSEGSIYFLTDESRQDKSLELDQNFQSMDGIINPEYRRGSNSRPRISLSQQGGPMTQMTDRSAEQYWAPPDSWAVQPAADEILDEIQTPALVSSRNEASDYFPPVVEHENWNVPSKNYCIRIFRPDGTFGTLIAPLNTTTHDLIQRLAGKFFLHDLSKYRLSLIMHNHERILQLNEHPIQIQKTLLEQIGYTEEDKIEDVGREDNSYLYRFSFGPNVPQTIQEEDEFGAYRRVDLQGKNLTTIPIVLYKYAARIASLDLSKNLLMEIPVDFLQMCKNLKQLWLTNNDYYGLPLSIRFIPNLEHLNISGNHIRDLQLARLEDITTLRTLRAYNNRLETLPSVFATFKHLTILFISNNSFTKFPQVICQIASLAYLDISFNKITSFPDEICNLTQLVGLFATANRLTGRLPPSFSKLEKLQELDLRQNQITDLDELYLLPKLEVISMDYNAISVVNYNFQGLKQLKMSKNHLTQFNLHPYHLHNPDGTLKQHRCLLTDLNLANCKLSSLPDDLFVSAISLEHLILDNNTLSILPSSVGSLTKLLRLSVQGNNLEALPSEISHLVELKVLDAQKNNLKSLPKEIWLCVSLQTLNCSSNLLETFPEPYSPPNTSSASTSSSSNVPSSATQEQQEIAAAVTPVQSTTTTHQDTTTQHTNDTTNGGDSNIPANLLSSGFHPPPNFNPPSFFASPRNHPPPLSLSLRNLFLGDNRFTDDIWSPLSLFLELRTLNLCFNDLYEIPPEGLCHQHLYELYLSGNHLASLPADDIEKLSYLRVLAVNGNKLQTLPAEIGKLRKLLVLDVGNNVLKYNISNWPYDWNWNWNLGLKYLNLSGNKRLEIKKTHPEMQNPKEKNLSDFSALLRLRMLGLMDVTILGVSTPEEFHDRRVRTSPSEVNSMSYGVADWLGPSDHLATWDLVMPRFRNKDDECLFGLFDGRKHSKTGCRLTRFLNDNLTYHLSNELEKNKNDDTIVSALRRTFLALEKEFGSMDTADKDLGASALLCYISGTKLYVANVGDALAVLSRNNGQAHEITQKHIPLNPSEISRIRTAGGYVSNAGLLNDELNVSRSFGYYHLIPVVNANPFISTINLAENDEFVIMASRGLWDRISYQTAVDIARTEKDDLMVAAQKLRDFALTYGADDNVMVMIIGVNDLFDKRDKRFRNLRGMNLGSSRVGGPVDPSLLMDDSIGTPGMMVKSKRRIKDESPSDTILARLDREVPPPTNQVALVFTDIKSSTLLWDTQPEDMRSAIKIHDAVMRRTLRSIGGYEVKTEGDAFMVCFQDTIAALLWCFTVQLQLLEADWPAGILETEEGREIQKDNKVIYRGLSVRMGIHLGTPVYERNPITKRMDYFGPVVNKASRICNAADGGQICVSSDVITALREMPGVFGDDKSSSAEASDVNITTHSLGRDIQQIKRLGFHVVEMGERRLKGLETPEMLCLVYPKQLAGRMEMEKNEVLATPSPIISTPTPIGEHPSEQSSLYNGGLTAENSPHLSAQQRNDSYASASDVVTNPYSQHQLQPHLQQQQQPQQQSQPVFLPTRYPNNRQIDPALVVSLSNLAIRLESITTGNVLSSVDHSIYARMNIPTGLLGIDNSNLIANSYYSQAFNKRMQENAASSLYLKKMGNFAGVLEKLGEAIELDPMHILRALQIYSEVADLTSKPSAFVLRPPHIRDSDYIKGSLELFTVHNVFTAFFEQNARTSTIQSMIAIETTIKVLCHVNMPLNIATNVPFEDENKGDVVASEADDNGTANAVEANKSLIMAMPNKRLLKMMLPYLQLQITAKLE</sequence>
<proteinExistence type="inferred from homology"/>
<organism evidence="17">
    <name type="scientific">Mucor ambiguus</name>
    <dbReference type="NCBI Taxonomy" id="91626"/>
    <lineage>
        <taxon>Eukaryota</taxon>
        <taxon>Fungi</taxon>
        <taxon>Fungi incertae sedis</taxon>
        <taxon>Mucoromycota</taxon>
        <taxon>Mucoromycotina</taxon>
        <taxon>Mucoromycetes</taxon>
        <taxon>Mucorales</taxon>
        <taxon>Mucorineae</taxon>
        <taxon>Mucoraceae</taxon>
        <taxon>Mucor</taxon>
    </lineage>
</organism>
<dbReference type="GO" id="GO:0005737">
    <property type="term" value="C:cytoplasm"/>
    <property type="evidence" value="ECO:0007669"/>
    <property type="project" value="TreeGrafter"/>
</dbReference>
<evidence type="ECO:0000256" key="9">
    <source>
        <dbReference type="ARBA" id="ARBA00022998"/>
    </source>
</evidence>
<keyword evidence="6" id="KW-0479">Metal-binding</keyword>
<evidence type="ECO:0000259" key="16">
    <source>
        <dbReference type="PROSITE" id="PS51746"/>
    </source>
</evidence>
<feature type="compositionally biased region" description="Low complexity" evidence="13">
    <location>
        <begin position="1654"/>
        <end position="1673"/>
    </location>
</feature>
<evidence type="ECO:0000256" key="1">
    <source>
        <dbReference type="ARBA" id="ARBA00001593"/>
    </source>
</evidence>
<dbReference type="PROSITE" id="PS50125">
    <property type="entry name" value="GUANYLATE_CYCLASE_2"/>
    <property type="match status" value="1"/>
</dbReference>
<dbReference type="PANTHER" id="PTHR48051">
    <property type="match status" value="1"/>
</dbReference>
<feature type="domain" description="Guanylate cyclase" evidence="14">
    <location>
        <begin position="1365"/>
        <end position="1501"/>
    </location>
</feature>
<name>A0A0C9MG56_9FUNG</name>
<evidence type="ECO:0000313" key="17">
    <source>
        <dbReference type="EMBL" id="GAN06229.1"/>
    </source>
</evidence>
<dbReference type="GO" id="GO:0006171">
    <property type="term" value="P:cAMP biosynthetic process"/>
    <property type="evidence" value="ECO:0007669"/>
    <property type="project" value="UniProtKB-KW"/>
</dbReference>
<evidence type="ECO:0000256" key="3">
    <source>
        <dbReference type="ARBA" id="ARBA00012201"/>
    </source>
</evidence>
<dbReference type="CDD" id="cd17214">
    <property type="entry name" value="RA_CYR1_like"/>
    <property type="match status" value="1"/>
</dbReference>
<feature type="region of interest" description="Disordered" evidence="13">
    <location>
        <begin position="746"/>
        <end position="807"/>
    </location>
</feature>
<evidence type="ECO:0000259" key="14">
    <source>
        <dbReference type="PROSITE" id="PS50125"/>
    </source>
</evidence>
<dbReference type="Gene3D" id="3.30.70.1230">
    <property type="entry name" value="Nucleotide cyclase"/>
    <property type="match status" value="1"/>
</dbReference>
<evidence type="ECO:0000256" key="7">
    <source>
        <dbReference type="ARBA" id="ARBA00022737"/>
    </source>
</evidence>
<dbReference type="InterPro" id="IPR029787">
    <property type="entry name" value="Nucleotide_cyclase"/>
</dbReference>
<dbReference type="SMART" id="SM00044">
    <property type="entry name" value="CYCc"/>
    <property type="match status" value="1"/>
</dbReference>
<evidence type="ECO:0000256" key="5">
    <source>
        <dbReference type="ARBA" id="ARBA00022614"/>
    </source>
</evidence>
<dbReference type="CDD" id="cd00143">
    <property type="entry name" value="PP2Cc"/>
    <property type="match status" value="1"/>
</dbReference>
<evidence type="ECO:0000256" key="11">
    <source>
        <dbReference type="ARBA" id="ARBA00032597"/>
    </source>
</evidence>
<dbReference type="SUPFAM" id="SSF81606">
    <property type="entry name" value="PP2C-like"/>
    <property type="match status" value="1"/>
</dbReference>
<protein>
    <recommendedName>
        <fullName evidence="4">Adenylate cyclase</fullName>
        <ecNumber evidence="3">4.6.1.1</ecNumber>
    </recommendedName>
    <alternativeName>
        <fullName evidence="11">ATP pyrophosphate-lyase</fullName>
    </alternativeName>
    <alternativeName>
        <fullName evidence="12">Adenylyl cyclase</fullName>
    </alternativeName>
</protein>
<dbReference type="EC" id="4.6.1.1" evidence="3"/>
<dbReference type="SMART" id="SM00332">
    <property type="entry name" value="PP2Cc"/>
    <property type="match status" value="1"/>
</dbReference>
<comment type="catalytic activity">
    <reaction evidence="1">
        <text>ATP = 3',5'-cyclic AMP + diphosphate</text>
        <dbReference type="Rhea" id="RHEA:15389"/>
        <dbReference type="ChEBI" id="CHEBI:30616"/>
        <dbReference type="ChEBI" id="CHEBI:33019"/>
        <dbReference type="ChEBI" id="CHEBI:58165"/>
        <dbReference type="EC" id="4.6.1.1"/>
    </reaction>
</comment>
<evidence type="ECO:0000256" key="13">
    <source>
        <dbReference type="SAM" id="MobiDB-lite"/>
    </source>
</evidence>
<dbReference type="PROSITE" id="PS51450">
    <property type="entry name" value="LRR"/>
    <property type="match status" value="6"/>
</dbReference>
<feature type="region of interest" description="Disordered" evidence="13">
    <location>
        <begin position="123"/>
        <end position="151"/>
    </location>
</feature>
<gene>
    <name evidence="17" type="ORF">MAM1_0116d05709</name>
</gene>
<comment type="similarity">
    <text evidence="2">Belongs to the adenylyl cyclase class-3 family.</text>
</comment>
<dbReference type="InterPro" id="IPR001611">
    <property type="entry name" value="Leu-rich_rpt"/>
</dbReference>
<dbReference type="SMART" id="SM00364">
    <property type="entry name" value="LRR_BAC"/>
    <property type="match status" value="10"/>
</dbReference>
<feature type="compositionally biased region" description="Polar residues" evidence="13">
    <location>
        <begin position="1616"/>
        <end position="1653"/>
    </location>
</feature>
<keyword evidence="8" id="KW-0460">Magnesium</keyword>
<dbReference type="STRING" id="91626.A0A0C9MG56"/>
<dbReference type="InterPro" id="IPR032675">
    <property type="entry name" value="LRR_dom_sf"/>
</dbReference>
<dbReference type="PROSITE" id="PS51746">
    <property type="entry name" value="PPM_2"/>
    <property type="match status" value="1"/>
</dbReference>
<dbReference type="Pfam" id="PF23010">
    <property type="entry name" value="RA_3"/>
    <property type="match status" value="1"/>
</dbReference>
<dbReference type="SMART" id="SM00314">
    <property type="entry name" value="RA"/>
    <property type="match status" value="1"/>
</dbReference>
<evidence type="ECO:0000256" key="12">
    <source>
        <dbReference type="ARBA" id="ARBA00032637"/>
    </source>
</evidence>
<dbReference type="PANTHER" id="PTHR48051:SF1">
    <property type="entry name" value="RAS SUPPRESSOR PROTEIN 1"/>
    <property type="match status" value="1"/>
</dbReference>
<keyword evidence="7" id="KW-0677">Repeat</keyword>
<feature type="region of interest" description="Disordered" evidence="13">
    <location>
        <begin position="1599"/>
        <end position="1680"/>
    </location>
</feature>
<dbReference type="CDD" id="cd07302">
    <property type="entry name" value="CHD"/>
    <property type="match status" value="1"/>
</dbReference>
<dbReference type="Pfam" id="PF13855">
    <property type="entry name" value="LRR_8"/>
    <property type="match status" value="1"/>
</dbReference>
<dbReference type="GO" id="GO:0035556">
    <property type="term" value="P:intracellular signal transduction"/>
    <property type="evidence" value="ECO:0007669"/>
    <property type="project" value="InterPro"/>
</dbReference>
<feature type="domain" description="Ras-associating" evidence="15">
    <location>
        <begin position="259"/>
        <end position="349"/>
    </location>
</feature>
<evidence type="ECO:0000256" key="6">
    <source>
        <dbReference type="ARBA" id="ARBA00022723"/>
    </source>
</evidence>
<dbReference type="SUPFAM" id="SSF52058">
    <property type="entry name" value="L domain-like"/>
    <property type="match status" value="2"/>
</dbReference>
<dbReference type="Gene3D" id="3.60.40.10">
    <property type="entry name" value="PPM-type phosphatase domain"/>
    <property type="match status" value="1"/>
</dbReference>
<keyword evidence="18" id="KW-1185">Reference proteome</keyword>
<feature type="compositionally biased region" description="Low complexity" evidence="13">
    <location>
        <begin position="65"/>
        <end position="78"/>
    </location>
</feature>
<dbReference type="Proteomes" id="UP000053815">
    <property type="component" value="Unassembled WGS sequence"/>
</dbReference>
<reference evidence="17" key="1">
    <citation type="submission" date="2014-09" db="EMBL/GenBank/DDBJ databases">
        <title>Draft genome sequence of an oleaginous Mucoromycotina fungus Mucor ambiguus NBRC6742.</title>
        <authorList>
            <person name="Takeda I."/>
            <person name="Yamane N."/>
            <person name="Morita T."/>
            <person name="Tamano K."/>
            <person name="Machida M."/>
            <person name="Baker S."/>
            <person name="Koike H."/>
        </authorList>
    </citation>
    <scope>NUCLEOTIDE SEQUENCE</scope>
    <source>
        <strain evidence="17">NBRC 6742</strain>
    </source>
</reference>
<feature type="compositionally biased region" description="Low complexity" evidence="13">
    <location>
        <begin position="750"/>
        <end position="768"/>
    </location>
</feature>
<feature type="domain" description="PPM-type phosphatase" evidence="16">
    <location>
        <begin position="1037"/>
        <end position="1289"/>
    </location>
</feature>
<dbReference type="Pfam" id="PF00211">
    <property type="entry name" value="Guanylate_cyc"/>
    <property type="match status" value="1"/>
</dbReference>
<evidence type="ECO:0000259" key="15">
    <source>
        <dbReference type="PROSITE" id="PS50200"/>
    </source>
</evidence>
<feature type="compositionally biased region" description="Low complexity" evidence="13">
    <location>
        <begin position="784"/>
        <end position="801"/>
    </location>
</feature>
<dbReference type="InterPro" id="IPR003591">
    <property type="entry name" value="Leu-rich_rpt_typical-subtyp"/>
</dbReference>
<dbReference type="InterPro" id="IPR055071">
    <property type="entry name" value="RA_PHLPP-like"/>
</dbReference>
<dbReference type="SMART" id="SM00369">
    <property type="entry name" value="LRR_TYP"/>
    <property type="match status" value="13"/>
</dbReference>
<accession>A0A0C9MG56</accession>
<evidence type="ECO:0000256" key="8">
    <source>
        <dbReference type="ARBA" id="ARBA00022842"/>
    </source>
</evidence>
<dbReference type="SMART" id="SM00365">
    <property type="entry name" value="LRR_SD22"/>
    <property type="match status" value="5"/>
</dbReference>
<dbReference type="Pfam" id="PF00560">
    <property type="entry name" value="LRR_1"/>
    <property type="match status" value="1"/>
</dbReference>
<dbReference type="SUPFAM" id="SSF52075">
    <property type="entry name" value="Outer arm dynein light chain 1"/>
    <property type="match status" value="1"/>
</dbReference>
<dbReference type="PROSITE" id="PS50200">
    <property type="entry name" value="RA"/>
    <property type="match status" value="1"/>
</dbReference>
<dbReference type="Gene3D" id="3.80.10.10">
    <property type="entry name" value="Ribonuclease Inhibitor"/>
    <property type="match status" value="4"/>
</dbReference>
<keyword evidence="5" id="KW-0433">Leucine-rich repeat</keyword>
<dbReference type="InterPro" id="IPR001054">
    <property type="entry name" value="A/G_cyclase"/>
</dbReference>
<feature type="compositionally biased region" description="Polar residues" evidence="13">
    <location>
        <begin position="182"/>
        <end position="199"/>
    </location>
</feature>
<evidence type="ECO:0000256" key="2">
    <source>
        <dbReference type="ARBA" id="ARBA00005381"/>
    </source>
</evidence>
<evidence type="ECO:0000256" key="4">
    <source>
        <dbReference type="ARBA" id="ARBA00021420"/>
    </source>
</evidence>
<dbReference type="Pfam" id="PF00481">
    <property type="entry name" value="PP2C"/>
    <property type="match status" value="1"/>
</dbReference>
<feature type="compositionally biased region" description="Low complexity" evidence="13">
    <location>
        <begin position="1599"/>
        <end position="1610"/>
    </location>
</feature>
<dbReference type="SUPFAM" id="SSF55073">
    <property type="entry name" value="Nucleotide cyclase"/>
    <property type="match status" value="1"/>
</dbReference>
<feature type="region of interest" description="Disordered" evidence="13">
    <location>
        <begin position="176"/>
        <end position="199"/>
    </location>
</feature>
<keyword evidence="9" id="KW-0115">cAMP biosynthesis</keyword>
<evidence type="ECO:0000313" key="18">
    <source>
        <dbReference type="Proteomes" id="UP000053815"/>
    </source>
</evidence>
<dbReference type="InterPro" id="IPR001932">
    <property type="entry name" value="PPM-type_phosphatase-like_dom"/>
</dbReference>
<dbReference type="GO" id="GO:0004016">
    <property type="term" value="F:adenylate cyclase activity"/>
    <property type="evidence" value="ECO:0007669"/>
    <property type="project" value="UniProtKB-EC"/>
</dbReference>
<feature type="compositionally biased region" description="Basic residues" evidence="13">
    <location>
        <begin position="49"/>
        <end position="62"/>
    </location>
</feature>
<dbReference type="InterPro" id="IPR000159">
    <property type="entry name" value="RA_dom"/>
</dbReference>
<dbReference type="FunFam" id="3.80.10.10:FF:001164">
    <property type="entry name" value="GH01279p"/>
    <property type="match status" value="1"/>
</dbReference>
<dbReference type="GO" id="GO:0046872">
    <property type="term" value="F:metal ion binding"/>
    <property type="evidence" value="ECO:0007669"/>
    <property type="project" value="UniProtKB-KW"/>
</dbReference>
<feature type="compositionally biased region" description="Low complexity" evidence="13">
    <location>
        <begin position="34"/>
        <end position="44"/>
    </location>
</feature>
<dbReference type="InterPro" id="IPR050216">
    <property type="entry name" value="LRR_domain-containing"/>
</dbReference>
<dbReference type="OrthoDB" id="2021138at2759"/>